<organism evidence="1 2">
    <name type="scientific">Araneus ventricosus</name>
    <name type="common">Orbweaver spider</name>
    <name type="synonym">Epeira ventricosa</name>
    <dbReference type="NCBI Taxonomy" id="182803"/>
    <lineage>
        <taxon>Eukaryota</taxon>
        <taxon>Metazoa</taxon>
        <taxon>Ecdysozoa</taxon>
        <taxon>Arthropoda</taxon>
        <taxon>Chelicerata</taxon>
        <taxon>Arachnida</taxon>
        <taxon>Araneae</taxon>
        <taxon>Araneomorphae</taxon>
        <taxon>Entelegynae</taxon>
        <taxon>Araneoidea</taxon>
        <taxon>Araneidae</taxon>
        <taxon>Araneus</taxon>
    </lineage>
</organism>
<dbReference type="EMBL" id="BGPR01009220">
    <property type="protein sequence ID" value="GBN38671.1"/>
    <property type="molecule type" value="Genomic_DNA"/>
</dbReference>
<keyword evidence="2" id="KW-1185">Reference proteome</keyword>
<comment type="caution">
    <text evidence="1">The sequence shown here is derived from an EMBL/GenBank/DDBJ whole genome shotgun (WGS) entry which is preliminary data.</text>
</comment>
<evidence type="ECO:0000313" key="1">
    <source>
        <dbReference type="EMBL" id="GBN38671.1"/>
    </source>
</evidence>
<name>A0A4Y2NH91_ARAVE</name>
<sequence length="317" mass="35658">MSFLFVGLFEILVTNFILVSFVEVQVLVAGDWTFSWRRYINGQYFGNSEFSYFFSFGSFGKVTPQKDEKELAIIYSSVKKDSSSSSLLHQSFKGILEIYTSLDSQGKTDFLETLSERERQALFNSLKDSPTKLQEWEDLFKNQTENLKATVPTHSQDEPTASPSFSHPVSLLAEKEGINKSLYHLREIIHFKEGVFKIPATLRSKAEEYFTSIESQFNKLLSAIQVAQDNSTKSENKSTQASLPSPNFEEVSEVAMLLPSQGPPNIPPSVQIPHVKPPSLLLHPTEQTSELETDLHSLLQSNLPSSKAKIANIKKIN</sequence>
<dbReference type="Proteomes" id="UP000499080">
    <property type="component" value="Unassembled WGS sequence"/>
</dbReference>
<proteinExistence type="predicted"/>
<reference evidence="1 2" key="1">
    <citation type="journal article" date="2019" name="Sci. Rep.">
        <title>Orb-weaving spider Araneus ventricosus genome elucidates the spidroin gene catalogue.</title>
        <authorList>
            <person name="Kono N."/>
            <person name="Nakamura H."/>
            <person name="Ohtoshi R."/>
            <person name="Moran D.A.P."/>
            <person name="Shinohara A."/>
            <person name="Yoshida Y."/>
            <person name="Fujiwara M."/>
            <person name="Mori M."/>
            <person name="Tomita M."/>
            <person name="Arakawa K."/>
        </authorList>
    </citation>
    <scope>NUCLEOTIDE SEQUENCE [LARGE SCALE GENOMIC DNA]</scope>
</reference>
<dbReference type="AlphaFoldDB" id="A0A4Y2NH91"/>
<protein>
    <submittedName>
        <fullName evidence="1">Uncharacterized protein</fullName>
    </submittedName>
</protein>
<gene>
    <name evidence="1" type="ORF">AVEN_211268_1</name>
</gene>
<evidence type="ECO:0000313" key="2">
    <source>
        <dbReference type="Proteomes" id="UP000499080"/>
    </source>
</evidence>
<accession>A0A4Y2NH91</accession>